<feature type="compositionally biased region" description="Low complexity" evidence="10">
    <location>
        <begin position="58"/>
        <end position="67"/>
    </location>
</feature>
<keyword evidence="8 9" id="KW-0472">Membrane</keyword>
<keyword evidence="7 9" id="KW-0811">Translocation</keyword>
<dbReference type="InterPro" id="IPR003369">
    <property type="entry name" value="TatA/B/E"/>
</dbReference>
<comment type="subcellular location">
    <subcellularLocation>
        <location evidence="1 9">Cell membrane</location>
        <topology evidence="1 9">Single-pass membrane protein</topology>
    </subcellularLocation>
</comment>
<sequence>MGSLSIGHWLIVLLIVLLIFGTKKLRNLGGDLGGAIKNFRASMREGEADAKASSEPLAGGDTAQTDGAAKRDDGKA</sequence>
<dbReference type="InterPro" id="IPR006312">
    <property type="entry name" value="TatA/E"/>
</dbReference>
<proteinExistence type="inferred from homology"/>
<evidence type="ECO:0000256" key="2">
    <source>
        <dbReference type="ARBA" id="ARBA00022448"/>
    </source>
</evidence>
<keyword evidence="4 9" id="KW-0812">Transmembrane</keyword>
<evidence type="ECO:0000256" key="10">
    <source>
        <dbReference type="SAM" id="MobiDB-lite"/>
    </source>
</evidence>
<feature type="transmembrane region" description="Helical" evidence="9">
    <location>
        <begin position="6"/>
        <end position="22"/>
    </location>
</feature>
<keyword evidence="3 9" id="KW-1003">Cell membrane</keyword>
<name>A0ABV2ACP1_9GAMM</name>
<evidence type="ECO:0000313" key="11">
    <source>
        <dbReference type="EMBL" id="MES0874997.1"/>
    </source>
</evidence>
<dbReference type="PANTHER" id="PTHR42982:SF1">
    <property type="entry name" value="SEC-INDEPENDENT PROTEIN TRANSLOCASE PROTEIN TATA"/>
    <property type="match status" value="1"/>
</dbReference>
<dbReference type="EMBL" id="JBEPIJ010000018">
    <property type="protein sequence ID" value="MES0874997.1"/>
    <property type="molecule type" value="Genomic_DNA"/>
</dbReference>
<accession>A0ABV2ACP1</accession>
<keyword evidence="6 9" id="KW-1133">Transmembrane helix</keyword>
<dbReference type="NCBIfam" id="NF002813">
    <property type="entry name" value="PRK02958.1"/>
    <property type="match status" value="1"/>
</dbReference>
<evidence type="ECO:0000256" key="4">
    <source>
        <dbReference type="ARBA" id="ARBA00022692"/>
    </source>
</evidence>
<gene>
    <name evidence="9 11" type="primary">tatA</name>
    <name evidence="11" type="ORF">ABSH63_13410</name>
</gene>
<evidence type="ECO:0000256" key="3">
    <source>
        <dbReference type="ARBA" id="ARBA00022475"/>
    </source>
</evidence>
<evidence type="ECO:0000256" key="5">
    <source>
        <dbReference type="ARBA" id="ARBA00022927"/>
    </source>
</evidence>
<keyword evidence="2 9" id="KW-0813">Transport</keyword>
<evidence type="ECO:0000256" key="9">
    <source>
        <dbReference type="HAMAP-Rule" id="MF_00236"/>
    </source>
</evidence>
<dbReference type="RefSeq" id="WP_352890379.1">
    <property type="nucleotide sequence ID" value="NZ_JBEPIJ010000018.1"/>
</dbReference>
<evidence type="ECO:0000256" key="1">
    <source>
        <dbReference type="ARBA" id="ARBA00004162"/>
    </source>
</evidence>
<dbReference type="PANTHER" id="PTHR42982">
    <property type="entry name" value="SEC-INDEPENDENT PROTEIN TRANSLOCASE PROTEIN TATA"/>
    <property type="match status" value="1"/>
</dbReference>
<evidence type="ECO:0000313" key="12">
    <source>
        <dbReference type="Proteomes" id="UP001465331"/>
    </source>
</evidence>
<comment type="subunit">
    <text evidence="9">The Tat system comprises two distinct complexes: a TatABC complex, containing multiple copies of TatA, TatB and TatC subunits, and a separate TatA complex, containing only TatA subunits. Substrates initially bind to the TatABC complex, which probably triggers association of the separate TatA complex to form the active translocon.</text>
</comment>
<organism evidence="11 12">
    <name type="scientific">Sinimarinibacterium thermocellulolyticum</name>
    <dbReference type="NCBI Taxonomy" id="3170016"/>
    <lineage>
        <taxon>Bacteria</taxon>
        <taxon>Pseudomonadati</taxon>
        <taxon>Pseudomonadota</taxon>
        <taxon>Gammaproteobacteria</taxon>
        <taxon>Nevskiales</taxon>
        <taxon>Nevskiaceae</taxon>
        <taxon>Sinimarinibacterium</taxon>
    </lineage>
</organism>
<evidence type="ECO:0000256" key="6">
    <source>
        <dbReference type="ARBA" id="ARBA00022989"/>
    </source>
</evidence>
<evidence type="ECO:0000256" key="7">
    <source>
        <dbReference type="ARBA" id="ARBA00023010"/>
    </source>
</evidence>
<comment type="similarity">
    <text evidence="9">Belongs to the TatA/E family.</text>
</comment>
<evidence type="ECO:0000256" key="8">
    <source>
        <dbReference type="ARBA" id="ARBA00023136"/>
    </source>
</evidence>
<reference evidence="11 12" key="1">
    <citation type="submission" date="2024-06" db="EMBL/GenBank/DDBJ databases">
        <authorList>
            <person name="Li Z."/>
            <person name="Jiang Y."/>
        </authorList>
    </citation>
    <scope>NUCLEOTIDE SEQUENCE [LARGE SCALE GENOMIC DNA]</scope>
    <source>
        <strain evidence="11 12">HSW-8</strain>
    </source>
</reference>
<dbReference type="NCBIfam" id="TIGR01411">
    <property type="entry name" value="tatAE"/>
    <property type="match status" value="1"/>
</dbReference>
<dbReference type="Gene3D" id="1.20.5.3310">
    <property type="match status" value="1"/>
</dbReference>
<dbReference type="HAMAP" id="MF_00236">
    <property type="entry name" value="TatA_E"/>
    <property type="match status" value="1"/>
</dbReference>
<dbReference type="Pfam" id="PF02416">
    <property type="entry name" value="TatA_B_E"/>
    <property type="match status" value="1"/>
</dbReference>
<dbReference type="Proteomes" id="UP001465331">
    <property type="component" value="Unassembled WGS sequence"/>
</dbReference>
<keyword evidence="12" id="KW-1185">Reference proteome</keyword>
<feature type="region of interest" description="Disordered" evidence="10">
    <location>
        <begin position="47"/>
        <end position="76"/>
    </location>
</feature>
<keyword evidence="5 9" id="KW-0653">Protein transport</keyword>
<comment type="function">
    <text evidence="9">Part of the twin-arginine translocation (Tat) system that transports large folded proteins containing a characteristic twin-arginine motif in their signal peptide across membranes. TatA could form the protein-conducting channel of the Tat system.</text>
</comment>
<protein>
    <recommendedName>
        <fullName evidence="9">Sec-independent protein translocase protein TatA</fullName>
    </recommendedName>
</protein>
<comment type="caution">
    <text evidence="11">The sequence shown here is derived from an EMBL/GenBank/DDBJ whole genome shotgun (WGS) entry which is preliminary data.</text>
</comment>